<dbReference type="AlphaFoldDB" id="A0A5S5DEA6"/>
<proteinExistence type="predicted"/>
<dbReference type="OrthoDB" id="9797595at2"/>
<sequence length="112" mass="12122">MQNILCEALFFIKTKVMSIFELATNKIKEKIDEACEHGEISNSERLLSVIAGGLIVGFSAKRIIKHPVASFSGLTLGGALVVRGITGKCPVKGAVEGQKEEVTVIEHHYVVE</sequence>
<organism evidence="1 2">
    <name type="scientific">Sphingobacterium allocomposti</name>
    <dbReference type="NCBI Taxonomy" id="415956"/>
    <lineage>
        <taxon>Bacteria</taxon>
        <taxon>Pseudomonadati</taxon>
        <taxon>Bacteroidota</taxon>
        <taxon>Sphingobacteriia</taxon>
        <taxon>Sphingobacteriales</taxon>
        <taxon>Sphingobacteriaceae</taxon>
        <taxon>Sphingobacterium</taxon>
    </lineage>
</organism>
<gene>
    <name evidence="1" type="ORF">BC792_11247</name>
</gene>
<comment type="caution">
    <text evidence="1">The sequence shown here is derived from an EMBL/GenBank/DDBJ whole genome shotgun (WGS) entry which is preliminary data.</text>
</comment>
<evidence type="ECO:0000313" key="2">
    <source>
        <dbReference type="Proteomes" id="UP000325105"/>
    </source>
</evidence>
<protein>
    <recommendedName>
        <fullName evidence="3">DUF2892 family protein</fullName>
    </recommendedName>
</protein>
<evidence type="ECO:0000313" key="1">
    <source>
        <dbReference type="EMBL" id="TYP94383.1"/>
    </source>
</evidence>
<name>A0A5S5DEA6_9SPHI</name>
<dbReference type="Proteomes" id="UP000325105">
    <property type="component" value="Unassembled WGS sequence"/>
</dbReference>
<dbReference type="EMBL" id="VNHX01000012">
    <property type="protein sequence ID" value="TYP94383.1"/>
    <property type="molecule type" value="Genomic_DNA"/>
</dbReference>
<accession>A0A5S5DEA6</accession>
<reference evidence="1 2" key="1">
    <citation type="submission" date="2019-07" db="EMBL/GenBank/DDBJ databases">
        <title>Genomic Encyclopedia of Archaeal and Bacterial Type Strains, Phase II (KMG-II): from individual species to whole genera.</title>
        <authorList>
            <person name="Goeker M."/>
        </authorList>
    </citation>
    <scope>NUCLEOTIDE SEQUENCE [LARGE SCALE GENOMIC DNA]</scope>
    <source>
        <strain evidence="1 2">DSM 18850</strain>
    </source>
</reference>
<evidence type="ECO:0008006" key="3">
    <source>
        <dbReference type="Google" id="ProtNLM"/>
    </source>
</evidence>
<keyword evidence="2" id="KW-1185">Reference proteome</keyword>